<dbReference type="InterPro" id="IPR011992">
    <property type="entry name" value="EF-hand-dom_pair"/>
</dbReference>
<dbReference type="AlphaFoldDB" id="A0A485K871"/>
<feature type="region of interest" description="Disordered" evidence="1">
    <location>
        <begin position="1"/>
        <end position="24"/>
    </location>
</feature>
<dbReference type="SUPFAM" id="SSF47473">
    <property type="entry name" value="EF-hand"/>
    <property type="match status" value="1"/>
</dbReference>
<protein>
    <submittedName>
        <fullName evidence="3">Aste57867_2744 protein</fullName>
    </submittedName>
</protein>
<organism evidence="3 4">
    <name type="scientific">Aphanomyces stellatus</name>
    <dbReference type="NCBI Taxonomy" id="120398"/>
    <lineage>
        <taxon>Eukaryota</taxon>
        <taxon>Sar</taxon>
        <taxon>Stramenopiles</taxon>
        <taxon>Oomycota</taxon>
        <taxon>Saprolegniomycetes</taxon>
        <taxon>Saprolegniales</taxon>
        <taxon>Verrucalvaceae</taxon>
        <taxon>Aphanomyces</taxon>
    </lineage>
</organism>
<accession>A0A485K871</accession>
<dbReference type="Proteomes" id="UP000332933">
    <property type="component" value="Unassembled WGS sequence"/>
</dbReference>
<proteinExistence type="predicted"/>
<evidence type="ECO:0000313" key="4">
    <source>
        <dbReference type="Proteomes" id="UP000332933"/>
    </source>
</evidence>
<dbReference type="Gene3D" id="1.10.238.10">
    <property type="entry name" value="EF-hand"/>
    <property type="match status" value="1"/>
</dbReference>
<sequence length="757" mass="86450">MHSTRTSRLRTLQSHQHDGRSKHDTAAVDDAEAWIYRLVQHYGFTKPELLLRLCGDFNAHRVPLDHICSVMNELEPSMSCDPLSGPLQDFWYGFALPGDDWVIDAHAALDSIWYDDEIDSSRDDIARRPRHGSTARDSAWTGTRHDPSDDSTAGLIQALGPKGIETLEVGLQHTPRLRIPDLYERIADIAPHVDMMSAEAFYEICQPYCDADGLVQLRPFLRAIQLPTHDPALGALRAAVAHLTVTYLEDQCAMFDMEDDGWISLAECVSVLHALPDVALTPLEIERGLRSLAQPDQRIAYKDACAVLGRGVRHQDAEKWRVLRRKLCDDNPATALQIQGQLERIFHKLSTHPSRCMVTAGHLQRVLGSLLSASELQWIHATLATTNDHVDADTLLVNLFPVALSPRIDVTNDRRSFSHSPRRVYFDHDDESHLDGPGHRGRAVHPFDGLPSQRSLSTSPTRKHMPVYHHHWSLSPRLHTSTTSPSNRPQHHRDSPSKHQSPTQQRRTDDAMLQQLREMIQHRQINLLVLNDSTDANGNIPLAAAVDRLWHELERHHTLTYVQLQHLLGRFSTKHRTRLNLAALLDGLFDWARLRNVTTQSLESLLDAFETYKTSHPGYIRWHPDFQDVLHEMFHIEWLPWEQQVICHRFGVTIHHEMWIDFRAFVKHLAHVPQKLWPLVLAHSDFNDMDPTHKGYVDRADLKTFLERYVLQRVSTPHEVAQVWKAFLKGDPSATVIKKQHVVGALKQLAHTKHALM</sequence>
<feature type="region of interest" description="Disordered" evidence="1">
    <location>
        <begin position="427"/>
        <end position="509"/>
    </location>
</feature>
<feature type="compositionally biased region" description="Basic and acidic residues" evidence="1">
    <location>
        <begin position="427"/>
        <end position="438"/>
    </location>
</feature>
<feature type="compositionally biased region" description="Basic residues" evidence="1">
    <location>
        <begin position="461"/>
        <end position="472"/>
    </location>
</feature>
<feature type="region of interest" description="Disordered" evidence="1">
    <location>
        <begin position="124"/>
        <end position="152"/>
    </location>
</feature>
<feature type="compositionally biased region" description="Basic and acidic residues" evidence="1">
    <location>
        <begin position="15"/>
        <end position="24"/>
    </location>
</feature>
<name>A0A485K871_9STRA</name>
<evidence type="ECO:0000256" key="1">
    <source>
        <dbReference type="SAM" id="MobiDB-lite"/>
    </source>
</evidence>
<evidence type="ECO:0000313" key="3">
    <source>
        <dbReference type="EMBL" id="VFT79936.1"/>
    </source>
</evidence>
<evidence type="ECO:0000313" key="2">
    <source>
        <dbReference type="EMBL" id="KAF0716629.1"/>
    </source>
</evidence>
<keyword evidence="4" id="KW-1185">Reference proteome</keyword>
<reference evidence="2" key="2">
    <citation type="submission" date="2019-06" db="EMBL/GenBank/DDBJ databases">
        <title>Genomics analysis of Aphanomyces spp. identifies a new class of oomycete effector associated with host adaptation.</title>
        <authorList>
            <person name="Gaulin E."/>
        </authorList>
    </citation>
    <scope>NUCLEOTIDE SEQUENCE</scope>
    <source>
        <strain evidence="2">CBS 578.67</strain>
    </source>
</reference>
<dbReference type="EMBL" id="VJMH01000380">
    <property type="protein sequence ID" value="KAF0716629.1"/>
    <property type="molecule type" value="Genomic_DNA"/>
</dbReference>
<reference evidence="3 4" key="1">
    <citation type="submission" date="2019-03" db="EMBL/GenBank/DDBJ databases">
        <authorList>
            <person name="Gaulin E."/>
            <person name="Dumas B."/>
        </authorList>
    </citation>
    <scope>NUCLEOTIDE SEQUENCE [LARGE SCALE GENOMIC DNA]</scope>
    <source>
        <strain evidence="3">CBS 568.67</strain>
    </source>
</reference>
<feature type="compositionally biased region" description="Polar residues" evidence="1">
    <location>
        <begin position="478"/>
        <end position="488"/>
    </location>
</feature>
<dbReference type="EMBL" id="CAADRA010000380">
    <property type="protein sequence ID" value="VFT79936.1"/>
    <property type="molecule type" value="Genomic_DNA"/>
</dbReference>
<dbReference type="OrthoDB" id="64904at2759"/>
<gene>
    <name evidence="3" type="primary">Aste57867_2744</name>
    <name evidence="2" type="ORF">As57867_002737</name>
    <name evidence="3" type="ORF">ASTE57867_2744</name>
</gene>